<evidence type="ECO:0008006" key="5">
    <source>
        <dbReference type="Google" id="ProtNLM"/>
    </source>
</evidence>
<feature type="transmembrane region" description="Helical" evidence="1">
    <location>
        <begin position="415"/>
        <end position="436"/>
    </location>
</feature>
<evidence type="ECO:0000256" key="2">
    <source>
        <dbReference type="SAM" id="SignalP"/>
    </source>
</evidence>
<feature type="transmembrane region" description="Helical" evidence="1">
    <location>
        <begin position="372"/>
        <end position="395"/>
    </location>
</feature>
<gene>
    <name evidence="3" type="ORF">OPDIPICF_01740</name>
</gene>
<keyword evidence="2" id="KW-0732">Signal</keyword>
<evidence type="ECO:0000313" key="4">
    <source>
        <dbReference type="Proteomes" id="UP000441399"/>
    </source>
</evidence>
<evidence type="ECO:0000313" key="3">
    <source>
        <dbReference type="EMBL" id="CAA0115514.1"/>
    </source>
</evidence>
<feature type="transmembrane region" description="Helical" evidence="1">
    <location>
        <begin position="37"/>
        <end position="56"/>
    </location>
</feature>
<proteinExistence type="predicted"/>
<feature type="transmembrane region" description="Helical" evidence="1">
    <location>
        <begin position="68"/>
        <end position="87"/>
    </location>
</feature>
<feature type="chain" id="PRO_5025065794" description="DUF2029 domain-containing protein" evidence="2">
    <location>
        <begin position="24"/>
        <end position="457"/>
    </location>
</feature>
<dbReference type="Proteomes" id="UP000441399">
    <property type="component" value="Unassembled WGS sequence"/>
</dbReference>
<dbReference type="GO" id="GO:0016758">
    <property type="term" value="F:hexosyltransferase activity"/>
    <property type="evidence" value="ECO:0007669"/>
    <property type="project" value="InterPro"/>
</dbReference>
<organism evidence="3 4">
    <name type="scientific">BD1-7 clade bacterium</name>
    <dbReference type="NCBI Taxonomy" id="2029982"/>
    <lineage>
        <taxon>Bacteria</taxon>
        <taxon>Pseudomonadati</taxon>
        <taxon>Pseudomonadota</taxon>
        <taxon>Gammaproteobacteria</taxon>
        <taxon>Cellvibrionales</taxon>
        <taxon>Spongiibacteraceae</taxon>
        <taxon>BD1-7 clade</taxon>
    </lineage>
</organism>
<name>A0A5S9QCS9_9GAMM</name>
<feature type="transmembrane region" description="Helical" evidence="1">
    <location>
        <begin position="158"/>
        <end position="176"/>
    </location>
</feature>
<sequence length="457" mass="50216">MSSWRNMGFAASLVLALTSTAAAYVLAEQAAIAAANVGTATVLQYAAMSIAMLMAIATYQPDHKHQQVALIAAAVICRLLLIPVDAYTSNDIARYLFDGKLALEGFDPYSIRHDATVLDSLRALWQPPAEHVQYATLYPPLALGLFSMAASSGVTSAVWIWKAMAAIAGIATVFTAQKLLQLTGRQRYLPVIALSPLLILETGVGGHLDAFSTLAIALALLALFRKKPVLAGMCIGAGTLLKLLPLAILLPAFFQCRHHKERLHITAATLITVAIGYATVIAMGMRPIGSIGVFFAKWRFGSPTFEAMHWLFQGDYLMPVLLVIFAVGCIWIAFDAWRHRLSPQQEWHHADLIPWQTALALPLLLSPVVFPWYLMPLALLSAFALRGWLLAWISLMPLTYEVLNHFIDAGYWQPATWPLWVIGLGVQLALVIELVIKPRCDCKFHPQNNKGMVCSHW</sequence>
<feature type="transmembrane region" description="Helical" evidence="1">
    <location>
        <begin position="266"/>
        <end position="296"/>
    </location>
</feature>
<protein>
    <recommendedName>
        <fullName evidence="5">DUF2029 domain-containing protein</fullName>
    </recommendedName>
</protein>
<feature type="signal peptide" evidence="2">
    <location>
        <begin position="1"/>
        <end position="23"/>
    </location>
</feature>
<keyword evidence="1" id="KW-1133">Transmembrane helix</keyword>
<dbReference type="GO" id="GO:0005886">
    <property type="term" value="C:plasma membrane"/>
    <property type="evidence" value="ECO:0007669"/>
    <property type="project" value="UniProtKB-SubCell"/>
</dbReference>
<dbReference type="Pfam" id="PF26314">
    <property type="entry name" value="MptA_B_family"/>
    <property type="match status" value="1"/>
</dbReference>
<feature type="transmembrane region" description="Helical" evidence="1">
    <location>
        <begin position="316"/>
        <end position="334"/>
    </location>
</feature>
<feature type="transmembrane region" description="Helical" evidence="1">
    <location>
        <begin position="197"/>
        <end position="224"/>
    </location>
</feature>
<keyword evidence="4" id="KW-1185">Reference proteome</keyword>
<keyword evidence="1" id="KW-0812">Transmembrane</keyword>
<dbReference type="OrthoDB" id="6400037at2"/>
<keyword evidence="1" id="KW-0472">Membrane</keyword>
<dbReference type="AlphaFoldDB" id="A0A5S9QCS9"/>
<evidence type="ECO:0000256" key="1">
    <source>
        <dbReference type="SAM" id="Phobius"/>
    </source>
</evidence>
<reference evidence="3 4" key="1">
    <citation type="submission" date="2019-11" db="EMBL/GenBank/DDBJ databases">
        <authorList>
            <person name="Holert J."/>
        </authorList>
    </citation>
    <scope>NUCLEOTIDE SEQUENCE [LARGE SCALE GENOMIC DNA]</scope>
    <source>
        <strain evidence="3">SB11_3</strain>
    </source>
</reference>
<dbReference type="EMBL" id="CACSIO010000023">
    <property type="protein sequence ID" value="CAA0115514.1"/>
    <property type="molecule type" value="Genomic_DNA"/>
</dbReference>
<feature type="transmembrane region" description="Helical" evidence="1">
    <location>
        <begin position="230"/>
        <end position="254"/>
    </location>
</feature>
<accession>A0A5S9QCS9</accession>